<dbReference type="Gene3D" id="3.30.420.10">
    <property type="entry name" value="Ribonuclease H-like superfamily/Ribonuclease H"/>
    <property type="match status" value="1"/>
</dbReference>
<dbReference type="InterPro" id="IPR012337">
    <property type="entry name" value="RNaseH-like_sf"/>
</dbReference>
<dbReference type="SMART" id="SM00950">
    <property type="entry name" value="Piwi"/>
    <property type="match status" value="1"/>
</dbReference>
<dbReference type="AlphaFoldDB" id="A0A8R1DTB5"/>
<organism evidence="2 3">
    <name type="scientific">Caenorhabditis japonica</name>
    <dbReference type="NCBI Taxonomy" id="281687"/>
    <lineage>
        <taxon>Eukaryota</taxon>
        <taxon>Metazoa</taxon>
        <taxon>Ecdysozoa</taxon>
        <taxon>Nematoda</taxon>
        <taxon>Chromadorea</taxon>
        <taxon>Rhabditida</taxon>
        <taxon>Rhabditina</taxon>
        <taxon>Rhabditomorpha</taxon>
        <taxon>Rhabditoidea</taxon>
        <taxon>Rhabditidae</taxon>
        <taxon>Peloderinae</taxon>
        <taxon>Caenorhabditis</taxon>
    </lineage>
</organism>
<sequence>MTRTICALPFQHVQQTQRFLKDVLKIESSRVNPYLQAFKLSFPTNNPIRAKGRILAPPIIQFYKQNFIPDPRKSVRFSGKGKFIEPARIRSVAILNVDKGFRSVTKFAEQMERHCREQGITFEKPARDWKVVETHSEDTAGVKTFLSECLHKKVTIVVAIVNEKKPDIHDVLKYYEEKMGQQTIQICTDTAIKIMSEHGGKQTLENVLRKFNPKAGGTNFYLNIAPTVCGTSITPDATRLHEKLFARTQFIGFELSHTGARTQYDKQAELFDGEPTVVGVSYSLRQSTQLGGFSYFQPTREHKLSRLEEKFQICVDAYEKSAQSLPETIVVYRVGSGEGDFKRIFEEVNDMRKSAERTKQGYHPKFICILTQRHCHVRLFPERIQGRKAQEQNVPSGTVLETNVYRNGFDEFIMCCQTPMIVSFRGDFFLLMHLAFESNTAFFPEKKFWG</sequence>
<dbReference type="InterPro" id="IPR036397">
    <property type="entry name" value="RNaseH_sf"/>
</dbReference>
<dbReference type="PANTHER" id="PTHR22891">
    <property type="entry name" value="EUKARYOTIC TRANSLATION INITIATION FACTOR 2C"/>
    <property type="match status" value="1"/>
</dbReference>
<dbReference type="CDD" id="cd02826">
    <property type="entry name" value="Piwi-like"/>
    <property type="match status" value="1"/>
</dbReference>
<dbReference type="EnsemblMetazoa" id="CJA10217a.1">
    <property type="protein sequence ID" value="CJA10217a.1"/>
    <property type="gene ID" value="WBGene00129421"/>
</dbReference>
<protein>
    <submittedName>
        <fullName evidence="2">Piwi domain-containing protein</fullName>
    </submittedName>
</protein>
<name>A0A8R1DTB5_CAEJA</name>
<accession>A0A8R1DTB5</accession>
<dbReference type="Pfam" id="PF02171">
    <property type="entry name" value="Piwi"/>
    <property type="match status" value="1"/>
</dbReference>
<reference evidence="2" key="2">
    <citation type="submission" date="2022-06" db="UniProtKB">
        <authorList>
            <consortium name="EnsemblMetazoa"/>
        </authorList>
    </citation>
    <scope>IDENTIFICATION</scope>
    <source>
        <strain evidence="2">DF5081</strain>
    </source>
</reference>
<dbReference type="InterPro" id="IPR057272">
    <property type="entry name" value="Piwi_nem"/>
</dbReference>
<feature type="domain" description="Piwi" evidence="1">
    <location>
        <begin position="192"/>
        <end position="380"/>
    </location>
</feature>
<evidence type="ECO:0000259" key="1">
    <source>
        <dbReference type="PROSITE" id="PS50822"/>
    </source>
</evidence>
<dbReference type="Proteomes" id="UP000005237">
    <property type="component" value="Unassembled WGS sequence"/>
</dbReference>
<dbReference type="PROSITE" id="PS50822">
    <property type="entry name" value="PIWI"/>
    <property type="match status" value="1"/>
</dbReference>
<evidence type="ECO:0000313" key="3">
    <source>
        <dbReference type="Proteomes" id="UP000005237"/>
    </source>
</evidence>
<keyword evidence="3" id="KW-1185">Reference proteome</keyword>
<dbReference type="Gene3D" id="3.40.50.2300">
    <property type="match status" value="1"/>
</dbReference>
<evidence type="ECO:0000313" key="2">
    <source>
        <dbReference type="EnsemblMetazoa" id="CJA10217a.1"/>
    </source>
</evidence>
<dbReference type="GO" id="GO:0003676">
    <property type="term" value="F:nucleic acid binding"/>
    <property type="evidence" value="ECO:0007669"/>
    <property type="project" value="InterPro"/>
</dbReference>
<proteinExistence type="predicted"/>
<reference evidence="3" key="1">
    <citation type="submission" date="2010-08" db="EMBL/GenBank/DDBJ databases">
        <authorList>
            <consortium name="Caenorhabditis japonica Sequencing Consortium"/>
            <person name="Wilson R.K."/>
        </authorList>
    </citation>
    <scope>NUCLEOTIDE SEQUENCE [LARGE SCALE GENOMIC DNA]</scope>
    <source>
        <strain evidence="3">DF5081</strain>
    </source>
</reference>
<dbReference type="SUPFAM" id="SSF53098">
    <property type="entry name" value="Ribonuclease H-like"/>
    <property type="match status" value="1"/>
</dbReference>
<dbReference type="InterPro" id="IPR003165">
    <property type="entry name" value="Piwi"/>
</dbReference>